<dbReference type="PANTHER" id="PTHR24104:SF25">
    <property type="entry name" value="PROTEIN LIN-41"/>
    <property type="match status" value="1"/>
</dbReference>
<dbReference type="InterPro" id="IPR011042">
    <property type="entry name" value="6-blade_b-propeller_TolB-like"/>
</dbReference>
<protein>
    <recommendedName>
        <fullName evidence="3">SMP-30/Gluconolactonase/LRE-like region domain-containing protein</fullName>
    </recommendedName>
</protein>
<sequence>MTATTFQLKYSTNVGFCADFGGRGFQLPTSMAIRSDGVIFVASRGKATTKGSNGIQMVTRDHEFLGQFGTNDTALGGMIWPTCIALDDEDNIYLSDENLQRITKYDREGNPVTYWGELGSGEGQFDQPSGLLIRGDNILVVDSRNNRIQTYSLNGDFCNQWGGLGIKDGEFNLPWGICEDSKGYVYVADWRNDRIQKFTFEGDHVATFGESGKGEGQLNRPAGVAIDPDGNMYIADWGNQRLQVLDSEGRFLEVQRGEADLNPWSIEYLSSQDDERMARESFIPVYEPDTEDPSEISARMEPYLWDPVSVQLDEDGRVYVLETGRHRFQIFEKA</sequence>
<name>A0A381W416_9ZZZZ</name>
<dbReference type="PROSITE" id="PS51125">
    <property type="entry name" value="NHL"/>
    <property type="match status" value="2"/>
</dbReference>
<gene>
    <name evidence="2" type="ORF">METZ01_LOCUS100124</name>
</gene>
<dbReference type="Pfam" id="PF01436">
    <property type="entry name" value="NHL"/>
    <property type="match status" value="3"/>
</dbReference>
<dbReference type="InterPro" id="IPR050952">
    <property type="entry name" value="TRIM-NHL_E3_ligases"/>
</dbReference>
<dbReference type="AlphaFoldDB" id="A0A381W416"/>
<dbReference type="CDD" id="cd05819">
    <property type="entry name" value="NHL"/>
    <property type="match status" value="1"/>
</dbReference>
<evidence type="ECO:0000313" key="2">
    <source>
        <dbReference type="EMBL" id="SVA47270.1"/>
    </source>
</evidence>
<dbReference type="GO" id="GO:0000209">
    <property type="term" value="P:protein polyubiquitination"/>
    <property type="evidence" value="ECO:0007669"/>
    <property type="project" value="TreeGrafter"/>
</dbReference>
<evidence type="ECO:0000256" key="1">
    <source>
        <dbReference type="ARBA" id="ARBA00022737"/>
    </source>
</evidence>
<evidence type="ECO:0008006" key="3">
    <source>
        <dbReference type="Google" id="ProtNLM"/>
    </source>
</evidence>
<reference evidence="2" key="1">
    <citation type="submission" date="2018-05" db="EMBL/GenBank/DDBJ databases">
        <authorList>
            <person name="Lanie J.A."/>
            <person name="Ng W.-L."/>
            <person name="Kazmierczak K.M."/>
            <person name="Andrzejewski T.M."/>
            <person name="Davidsen T.M."/>
            <person name="Wayne K.J."/>
            <person name="Tettelin H."/>
            <person name="Glass J.I."/>
            <person name="Rusch D."/>
            <person name="Podicherti R."/>
            <person name="Tsui H.-C.T."/>
            <person name="Winkler M.E."/>
        </authorList>
    </citation>
    <scope>NUCLEOTIDE SEQUENCE</scope>
</reference>
<organism evidence="2">
    <name type="scientific">marine metagenome</name>
    <dbReference type="NCBI Taxonomy" id="408172"/>
    <lineage>
        <taxon>unclassified sequences</taxon>
        <taxon>metagenomes</taxon>
        <taxon>ecological metagenomes</taxon>
    </lineage>
</organism>
<dbReference type="EMBL" id="UINC01010645">
    <property type="protein sequence ID" value="SVA47270.1"/>
    <property type="molecule type" value="Genomic_DNA"/>
</dbReference>
<dbReference type="InterPro" id="IPR001258">
    <property type="entry name" value="NHL_repeat"/>
</dbReference>
<proteinExistence type="predicted"/>
<dbReference type="PANTHER" id="PTHR24104">
    <property type="entry name" value="E3 UBIQUITIN-PROTEIN LIGASE NHLRC1-RELATED"/>
    <property type="match status" value="1"/>
</dbReference>
<accession>A0A381W416</accession>
<dbReference type="SUPFAM" id="SSF101898">
    <property type="entry name" value="NHL repeat"/>
    <property type="match status" value="1"/>
</dbReference>
<keyword evidence="1" id="KW-0677">Repeat</keyword>
<dbReference type="SMART" id="SM00135">
    <property type="entry name" value="LY"/>
    <property type="match status" value="2"/>
</dbReference>
<dbReference type="Gene3D" id="2.120.10.30">
    <property type="entry name" value="TolB, C-terminal domain"/>
    <property type="match status" value="3"/>
</dbReference>
<dbReference type="GO" id="GO:0043161">
    <property type="term" value="P:proteasome-mediated ubiquitin-dependent protein catabolic process"/>
    <property type="evidence" value="ECO:0007669"/>
    <property type="project" value="TreeGrafter"/>
</dbReference>
<dbReference type="GO" id="GO:0008270">
    <property type="term" value="F:zinc ion binding"/>
    <property type="evidence" value="ECO:0007669"/>
    <property type="project" value="UniProtKB-KW"/>
</dbReference>
<dbReference type="GO" id="GO:0061630">
    <property type="term" value="F:ubiquitin protein ligase activity"/>
    <property type="evidence" value="ECO:0007669"/>
    <property type="project" value="TreeGrafter"/>
</dbReference>
<dbReference type="InterPro" id="IPR000033">
    <property type="entry name" value="LDLR_classB_rpt"/>
</dbReference>